<dbReference type="PANTHER" id="PTHR43808">
    <property type="entry name" value="ACETYLORNITHINE DEACETYLASE"/>
    <property type="match status" value="1"/>
</dbReference>
<dbReference type="Gene3D" id="3.30.70.360">
    <property type="match status" value="1"/>
</dbReference>
<evidence type="ECO:0000256" key="1">
    <source>
        <dbReference type="ARBA" id="ARBA00001947"/>
    </source>
</evidence>
<dbReference type="GO" id="GO:0004180">
    <property type="term" value="F:carboxypeptidase activity"/>
    <property type="evidence" value="ECO:0007669"/>
    <property type="project" value="UniProtKB-KW"/>
</dbReference>
<dbReference type="HOGENOM" id="CLU_021802_7_0_9"/>
<keyword evidence="7" id="KW-0645">Protease</keyword>
<keyword evidence="4" id="KW-0862">Zinc</keyword>
<keyword evidence="2" id="KW-0479">Metal-binding</keyword>
<dbReference type="KEGG" id="bha:BH0352"/>
<dbReference type="PIRSF" id="PIRSF037238">
    <property type="entry name" value="Carboxypeptidase_G2"/>
    <property type="match status" value="1"/>
</dbReference>
<evidence type="ECO:0000256" key="3">
    <source>
        <dbReference type="ARBA" id="ARBA00022801"/>
    </source>
</evidence>
<comment type="cofactor">
    <cofactor evidence="1">
        <name>Zn(2+)</name>
        <dbReference type="ChEBI" id="CHEBI:29105"/>
    </cofactor>
</comment>
<feature type="active site" evidence="5">
    <location>
        <position position="78"/>
    </location>
</feature>
<evidence type="ECO:0000256" key="4">
    <source>
        <dbReference type="ARBA" id="ARBA00022833"/>
    </source>
</evidence>
<dbReference type="EMBL" id="BA000004">
    <property type="protein sequence ID" value="BAB04071.1"/>
    <property type="molecule type" value="Genomic_DNA"/>
</dbReference>
<feature type="domain" description="Peptidase M20 dimerisation" evidence="6">
    <location>
        <begin position="174"/>
        <end position="274"/>
    </location>
</feature>
<dbReference type="Gene3D" id="3.40.630.10">
    <property type="entry name" value="Zn peptidases"/>
    <property type="match status" value="1"/>
</dbReference>
<dbReference type="InterPro" id="IPR050072">
    <property type="entry name" value="Peptidase_M20A"/>
</dbReference>
<accession>Q9KFW8</accession>
<evidence type="ECO:0000256" key="2">
    <source>
        <dbReference type="ARBA" id="ARBA00022723"/>
    </source>
</evidence>
<dbReference type="AlphaFoldDB" id="Q9KFW8"/>
<dbReference type="CDD" id="cd03885">
    <property type="entry name" value="M20_CPDG2"/>
    <property type="match status" value="1"/>
</dbReference>
<evidence type="ECO:0000313" key="7">
    <source>
        <dbReference type="EMBL" id="BAB04071.1"/>
    </source>
</evidence>
<dbReference type="PIR" id="H83693">
    <property type="entry name" value="H83693"/>
</dbReference>
<sequence length="374" mass="40089">MDIGDKGEMLSLLKALVNIDSGSYYKEGVDRVGRMLTNAFKQIGFKVAIFKQERYGDHLLFTHPHAFDPKILLVAHMDTVFPVGTAAARPFQLIGTRAYGPGVIDMKGSLVACLYAIKALVGAQSPAVKQVAVLMTSDEEIGAPSGREIIEKIGVGKKAVLVMEPARKDGSLVTARRGGGRYTLNVTGRAAHSGVEPEKGRSAIEELAHKIMKLHALSDYKSGISVNVGVIEGGTAVNTVADRAKAKVDIRISRLEQAEPLDRDIRRICGTPDVDGTTIELKGGITRPPMERNAQTVALFQLIQQVASTIGLELTETATGGSSDASFTSALGIPTIDGMGPVGGFPHSEKEYLRVDTMQERTLLLAKVIERLSE</sequence>
<protein>
    <submittedName>
        <fullName evidence="7">Carboxypeptidase G2</fullName>
    </submittedName>
</protein>
<dbReference type="PROSITE" id="PS00758">
    <property type="entry name" value="ARGE_DAPE_CPG2_1"/>
    <property type="match status" value="1"/>
</dbReference>
<feature type="active site" description="Proton acceptor" evidence="5">
    <location>
        <position position="139"/>
    </location>
</feature>
<reference evidence="7 8" key="1">
    <citation type="journal article" date="2000" name="Nucleic Acids Res.">
        <title>Complete genome sequence of the alkaliphilic bacterium Bacillus halodurans and genomic sequence comparison with Bacillus subtilis.</title>
        <authorList>
            <person name="Takami H."/>
            <person name="Nakasone K."/>
            <person name="Takaki Y."/>
            <person name="Maeno G."/>
            <person name="Sasaki R."/>
            <person name="Masui N."/>
            <person name="Fuji F."/>
            <person name="Hirama C."/>
            <person name="Nakamura Y."/>
            <person name="Ogasawara N."/>
            <person name="Kuhara S."/>
            <person name="Horikoshi K."/>
        </authorList>
    </citation>
    <scope>NUCLEOTIDE SEQUENCE [LARGE SCALE GENOMIC DNA]</scope>
    <source>
        <strain evidence="8">ATCC BAA-125 / DSM 18197 / FERM 7344 / JCM 9153 / C-125</strain>
    </source>
</reference>
<organism evidence="7 8">
    <name type="scientific">Halalkalibacterium halodurans (strain ATCC BAA-125 / DSM 18197 / FERM 7344 / JCM 9153 / C-125)</name>
    <name type="common">Bacillus halodurans</name>
    <dbReference type="NCBI Taxonomy" id="272558"/>
    <lineage>
        <taxon>Bacteria</taxon>
        <taxon>Bacillati</taxon>
        <taxon>Bacillota</taxon>
        <taxon>Bacilli</taxon>
        <taxon>Bacillales</taxon>
        <taxon>Bacillaceae</taxon>
        <taxon>Halalkalibacterium (ex Joshi et al. 2022)</taxon>
    </lineage>
</organism>
<dbReference type="InterPro" id="IPR011650">
    <property type="entry name" value="Peptidase_M20_dimer"/>
</dbReference>
<evidence type="ECO:0000313" key="8">
    <source>
        <dbReference type="Proteomes" id="UP000001258"/>
    </source>
</evidence>
<keyword evidence="8" id="KW-1185">Reference proteome</keyword>
<evidence type="ECO:0000259" key="6">
    <source>
        <dbReference type="Pfam" id="PF07687"/>
    </source>
</evidence>
<keyword evidence="7" id="KW-0121">Carboxypeptidase</keyword>
<name>Q9KFW8_HALH5</name>
<dbReference type="eggNOG" id="COG0624">
    <property type="taxonomic scope" value="Bacteria"/>
</dbReference>
<dbReference type="InterPro" id="IPR001261">
    <property type="entry name" value="ArgE/DapE_CS"/>
</dbReference>
<evidence type="ECO:0000256" key="5">
    <source>
        <dbReference type="PIRSR" id="PIRSR037238-1"/>
    </source>
</evidence>
<proteinExistence type="predicted"/>
<dbReference type="InterPro" id="IPR002933">
    <property type="entry name" value="Peptidase_M20"/>
</dbReference>
<dbReference type="SUPFAM" id="SSF53187">
    <property type="entry name" value="Zn-dependent exopeptidases"/>
    <property type="match status" value="1"/>
</dbReference>
<gene>
    <name evidence="7" type="ordered locus">BH0352</name>
</gene>
<dbReference type="InterPro" id="IPR017150">
    <property type="entry name" value="Pept_M20_glutamate_carboxypep"/>
</dbReference>
<keyword evidence="3" id="KW-0378">Hydrolase</keyword>
<dbReference type="STRING" id="272558.gene:10726205"/>
<dbReference type="GO" id="GO:0046872">
    <property type="term" value="F:metal ion binding"/>
    <property type="evidence" value="ECO:0007669"/>
    <property type="project" value="UniProtKB-KW"/>
</dbReference>
<dbReference type="PANTHER" id="PTHR43808:SF9">
    <property type="entry name" value="BLL0789 PROTEIN"/>
    <property type="match status" value="1"/>
</dbReference>
<dbReference type="Pfam" id="PF07687">
    <property type="entry name" value="M20_dimer"/>
    <property type="match status" value="1"/>
</dbReference>
<dbReference type="SUPFAM" id="SSF55031">
    <property type="entry name" value="Bacterial exopeptidase dimerisation domain"/>
    <property type="match status" value="1"/>
</dbReference>
<dbReference type="Proteomes" id="UP000001258">
    <property type="component" value="Chromosome"/>
</dbReference>
<dbReference type="Pfam" id="PF01546">
    <property type="entry name" value="Peptidase_M20"/>
    <property type="match status" value="1"/>
</dbReference>
<dbReference type="InterPro" id="IPR036264">
    <property type="entry name" value="Bact_exopeptidase_dim_dom"/>
</dbReference>